<dbReference type="Proteomes" id="UP000279594">
    <property type="component" value="Chromosome"/>
</dbReference>
<dbReference type="RefSeq" id="WP_121669736.1">
    <property type="nucleotide sequence ID" value="NZ_CP033019.1"/>
</dbReference>
<dbReference type="AlphaFoldDB" id="A0A3G2EBK7"/>
<sequence length="102" mass="11001">MSDHKALIESLGGATKLAERLGYDKQGGVQRVQNWTVRGVPPKVQLAHPEIFFRQAEAAALRRDTNLAPDPSHEDRHPAIINGAFDALPASADIVIDVGAKP</sequence>
<reference evidence="1 2" key="1">
    <citation type="submission" date="2018-10" db="EMBL/GenBank/DDBJ databases">
        <title>Effects of UV and annual dynamics of microbial communities in freshwater RAS systems.</title>
        <authorList>
            <person name="Bekkelund A.K."/>
            <person name="Hansen B.R."/>
            <person name="Stokken H."/>
            <person name="Eriksen B.F."/>
            <person name="Kashulin N.A."/>
        </authorList>
    </citation>
    <scope>NUCLEOTIDE SEQUENCE [LARGE SCALE GENOMIC DNA]</scope>
    <source>
        <strain evidence="1 2">BHSEK</strain>
    </source>
</reference>
<protein>
    <submittedName>
        <fullName evidence="1">Uncharacterized protein</fullName>
    </submittedName>
</protein>
<accession>A0A3G2EBK7</accession>
<evidence type="ECO:0000313" key="2">
    <source>
        <dbReference type="Proteomes" id="UP000279594"/>
    </source>
</evidence>
<name>A0A3G2EBK7_9BURK</name>
<dbReference type="EMBL" id="CP033019">
    <property type="protein sequence ID" value="AYM76936.1"/>
    <property type="molecule type" value="Genomic_DNA"/>
</dbReference>
<gene>
    <name evidence="1" type="ORF">D9M09_14850</name>
</gene>
<keyword evidence="2" id="KW-1185">Reference proteome</keyword>
<proteinExistence type="predicted"/>
<organism evidence="1 2">
    <name type="scientific">Janthinobacterium agaricidamnosum</name>
    <dbReference type="NCBI Taxonomy" id="55508"/>
    <lineage>
        <taxon>Bacteria</taxon>
        <taxon>Pseudomonadati</taxon>
        <taxon>Pseudomonadota</taxon>
        <taxon>Betaproteobacteria</taxon>
        <taxon>Burkholderiales</taxon>
        <taxon>Oxalobacteraceae</taxon>
        <taxon>Janthinobacterium</taxon>
    </lineage>
</organism>
<evidence type="ECO:0000313" key="1">
    <source>
        <dbReference type="EMBL" id="AYM76936.1"/>
    </source>
</evidence>